<evidence type="ECO:0000256" key="3">
    <source>
        <dbReference type="ARBA" id="ARBA00022475"/>
    </source>
</evidence>
<dbReference type="RefSeq" id="WP_035947198.1">
    <property type="nucleotide sequence ID" value="NZ_AVPI01000013.1"/>
</dbReference>
<feature type="domain" description="Mechanosensitive ion channel MscS" evidence="8">
    <location>
        <begin position="139"/>
        <end position="202"/>
    </location>
</feature>
<dbReference type="Gene3D" id="3.30.70.100">
    <property type="match status" value="1"/>
</dbReference>
<dbReference type="InterPro" id="IPR023408">
    <property type="entry name" value="MscS_beta-dom_sf"/>
</dbReference>
<dbReference type="Pfam" id="PF21082">
    <property type="entry name" value="MS_channel_3rd"/>
    <property type="match status" value="1"/>
</dbReference>
<reference evidence="11 12" key="1">
    <citation type="submission" date="2013-08" db="EMBL/GenBank/DDBJ databases">
        <title>The genome sequence of Knoellia flava.</title>
        <authorList>
            <person name="Zhu W."/>
            <person name="Wang G."/>
        </authorList>
    </citation>
    <scope>NUCLEOTIDE SEQUENCE [LARGE SCALE GENOMIC DNA]</scope>
    <source>
        <strain evidence="11 12">TL1</strain>
    </source>
</reference>
<evidence type="ECO:0000256" key="5">
    <source>
        <dbReference type="ARBA" id="ARBA00022989"/>
    </source>
</evidence>
<comment type="similarity">
    <text evidence="2">Belongs to the MscS (TC 1.A.23) family.</text>
</comment>
<dbReference type="Pfam" id="PF21088">
    <property type="entry name" value="MS_channel_1st"/>
    <property type="match status" value="1"/>
</dbReference>
<evidence type="ECO:0000313" key="12">
    <source>
        <dbReference type="Proteomes" id="UP000029990"/>
    </source>
</evidence>
<accession>A0ABR4XEU2</accession>
<keyword evidence="12" id="KW-1185">Reference proteome</keyword>
<evidence type="ECO:0000256" key="2">
    <source>
        <dbReference type="ARBA" id="ARBA00008017"/>
    </source>
</evidence>
<dbReference type="InterPro" id="IPR010920">
    <property type="entry name" value="LSM_dom_sf"/>
</dbReference>
<protein>
    <submittedName>
        <fullName evidence="11">Small mechanosensitive ion channel protein MscS</fullName>
    </submittedName>
</protein>
<feature type="transmembrane region" description="Helical" evidence="7">
    <location>
        <begin position="121"/>
        <end position="140"/>
    </location>
</feature>
<dbReference type="Pfam" id="PF00924">
    <property type="entry name" value="MS_channel_2nd"/>
    <property type="match status" value="1"/>
</dbReference>
<evidence type="ECO:0000259" key="8">
    <source>
        <dbReference type="Pfam" id="PF00924"/>
    </source>
</evidence>
<feature type="domain" description="Mechanosensitive ion channel transmembrane helices 2/3" evidence="10">
    <location>
        <begin position="97"/>
        <end position="137"/>
    </location>
</feature>
<organism evidence="11 12">
    <name type="scientific">Knoellia flava TL1</name>
    <dbReference type="NCBI Taxonomy" id="1385518"/>
    <lineage>
        <taxon>Bacteria</taxon>
        <taxon>Bacillati</taxon>
        <taxon>Actinomycetota</taxon>
        <taxon>Actinomycetes</taxon>
        <taxon>Micrococcales</taxon>
        <taxon>Intrasporangiaceae</taxon>
        <taxon>Knoellia</taxon>
    </lineage>
</organism>
<feature type="transmembrane region" description="Helical" evidence="7">
    <location>
        <begin position="92"/>
        <end position="115"/>
    </location>
</feature>
<dbReference type="SUPFAM" id="SSF82689">
    <property type="entry name" value="Mechanosensitive channel protein MscS (YggB), C-terminal domain"/>
    <property type="match status" value="1"/>
</dbReference>
<evidence type="ECO:0000313" key="11">
    <source>
        <dbReference type="EMBL" id="KGN33039.1"/>
    </source>
</evidence>
<evidence type="ECO:0000259" key="9">
    <source>
        <dbReference type="Pfam" id="PF21082"/>
    </source>
</evidence>
<dbReference type="InterPro" id="IPR006685">
    <property type="entry name" value="MscS_channel_2nd"/>
</dbReference>
<dbReference type="Gene3D" id="1.10.287.1260">
    <property type="match status" value="1"/>
</dbReference>
<keyword evidence="6 7" id="KW-0472">Membrane</keyword>
<evidence type="ECO:0000256" key="6">
    <source>
        <dbReference type="ARBA" id="ARBA00023136"/>
    </source>
</evidence>
<dbReference type="InterPro" id="IPR049142">
    <property type="entry name" value="MS_channel_1st"/>
</dbReference>
<dbReference type="Proteomes" id="UP000029990">
    <property type="component" value="Unassembled WGS sequence"/>
</dbReference>
<evidence type="ECO:0000256" key="4">
    <source>
        <dbReference type="ARBA" id="ARBA00022692"/>
    </source>
</evidence>
<gene>
    <name evidence="11" type="ORF">N798_06500</name>
</gene>
<name>A0ABR4XEU2_9MICO</name>
<dbReference type="SUPFAM" id="SSF82861">
    <property type="entry name" value="Mechanosensitive channel protein MscS (YggB), transmembrane region"/>
    <property type="match status" value="1"/>
</dbReference>
<dbReference type="PANTHER" id="PTHR30460:SF0">
    <property type="entry name" value="MODERATE CONDUCTANCE MECHANOSENSITIVE CHANNEL YBIO"/>
    <property type="match status" value="1"/>
</dbReference>
<keyword evidence="3" id="KW-1003">Cell membrane</keyword>
<sequence>MTDLDLRTTLLTAERVQDWLLTDGLRILLTIVLALVVRWLLHRLIARVVRTMTDRTSTRHDDTDASRAGRIWAQATGQARARHQQRMATLGSLLRSVVTFVVGLIATLTVMDLVGIPLGPLLASAGVGGVALGFGAQSLVKDFLSGIFMILEDQYGVGDVVDTGEAIGTVEEVSLRVTRLRDADGVTWYVRNGEVLRIGNLSQHRATAIVDVPIAYDEDVARVTEVLREAGERMLADPSWEGRLLDAPTVAGVESITGPTMTIRVLAETSPGAKVEVQRELRQRLKSALDGAGVKAPPVGPFGYGGFGGATGGTK</sequence>
<dbReference type="InterPro" id="IPR045276">
    <property type="entry name" value="YbiO_bact"/>
</dbReference>
<dbReference type="Gene3D" id="2.30.30.60">
    <property type="match status" value="1"/>
</dbReference>
<comment type="subcellular location">
    <subcellularLocation>
        <location evidence="1">Cell membrane</location>
        <topology evidence="1">Multi-pass membrane protein</topology>
    </subcellularLocation>
</comment>
<dbReference type="SUPFAM" id="SSF50182">
    <property type="entry name" value="Sm-like ribonucleoproteins"/>
    <property type="match status" value="1"/>
</dbReference>
<dbReference type="PANTHER" id="PTHR30460">
    <property type="entry name" value="MODERATE CONDUCTANCE MECHANOSENSITIVE CHANNEL YBIO"/>
    <property type="match status" value="1"/>
</dbReference>
<keyword evidence="5 7" id="KW-1133">Transmembrane helix</keyword>
<dbReference type="InterPro" id="IPR049278">
    <property type="entry name" value="MS_channel_C"/>
</dbReference>
<evidence type="ECO:0000256" key="7">
    <source>
        <dbReference type="SAM" id="Phobius"/>
    </source>
</evidence>
<proteinExistence type="inferred from homology"/>
<evidence type="ECO:0000259" key="10">
    <source>
        <dbReference type="Pfam" id="PF21088"/>
    </source>
</evidence>
<dbReference type="EMBL" id="AVPI01000013">
    <property type="protein sequence ID" value="KGN33039.1"/>
    <property type="molecule type" value="Genomic_DNA"/>
</dbReference>
<dbReference type="InterPro" id="IPR011014">
    <property type="entry name" value="MscS_channel_TM-2"/>
</dbReference>
<feature type="transmembrane region" description="Helical" evidence="7">
    <location>
        <begin position="20"/>
        <end position="41"/>
    </location>
</feature>
<feature type="domain" description="Mechanosensitive ion channel MscS C-terminal" evidence="9">
    <location>
        <begin position="210"/>
        <end position="295"/>
    </location>
</feature>
<dbReference type="InterPro" id="IPR011066">
    <property type="entry name" value="MscS_channel_C_sf"/>
</dbReference>
<keyword evidence="4 7" id="KW-0812">Transmembrane</keyword>
<comment type="caution">
    <text evidence="11">The sequence shown here is derived from an EMBL/GenBank/DDBJ whole genome shotgun (WGS) entry which is preliminary data.</text>
</comment>
<evidence type="ECO:0000256" key="1">
    <source>
        <dbReference type="ARBA" id="ARBA00004651"/>
    </source>
</evidence>